<dbReference type="PANTHER" id="PTHR43065">
    <property type="entry name" value="SENSOR HISTIDINE KINASE"/>
    <property type="match status" value="1"/>
</dbReference>
<dbReference type="InterPro" id="IPR035965">
    <property type="entry name" value="PAS-like_dom_sf"/>
</dbReference>
<dbReference type="GO" id="GO:0000155">
    <property type="term" value="F:phosphorelay sensor kinase activity"/>
    <property type="evidence" value="ECO:0007669"/>
    <property type="project" value="InterPro"/>
</dbReference>
<evidence type="ECO:0000259" key="13">
    <source>
        <dbReference type="PROSITE" id="PS50113"/>
    </source>
</evidence>
<keyword evidence="3 9" id="KW-0597">Phosphoprotein</keyword>
<dbReference type="Gene3D" id="3.30.565.10">
    <property type="entry name" value="Histidine kinase-like ATPase, C-terminal domain"/>
    <property type="match status" value="1"/>
</dbReference>
<comment type="catalytic activity">
    <reaction evidence="1">
        <text>ATP + protein L-histidine = ADP + protein N-phospho-L-histidine.</text>
        <dbReference type="EC" id="2.7.13.3"/>
    </reaction>
</comment>
<dbReference type="NCBIfam" id="TIGR00229">
    <property type="entry name" value="sensory_box"/>
    <property type="match status" value="1"/>
</dbReference>
<reference evidence="14 15" key="1">
    <citation type="submission" date="2019-02" db="EMBL/GenBank/DDBJ databases">
        <title>Deep-cultivation of Planctomycetes and their phenomic and genomic characterization uncovers novel biology.</title>
        <authorList>
            <person name="Wiegand S."/>
            <person name="Jogler M."/>
            <person name="Boedeker C."/>
            <person name="Pinto D."/>
            <person name="Vollmers J."/>
            <person name="Rivas-Marin E."/>
            <person name="Kohn T."/>
            <person name="Peeters S.H."/>
            <person name="Heuer A."/>
            <person name="Rast P."/>
            <person name="Oberbeckmann S."/>
            <person name="Bunk B."/>
            <person name="Jeske O."/>
            <person name="Meyerdierks A."/>
            <person name="Storesund J.E."/>
            <person name="Kallscheuer N."/>
            <person name="Luecker S."/>
            <person name="Lage O.M."/>
            <person name="Pohl T."/>
            <person name="Merkel B.J."/>
            <person name="Hornburger P."/>
            <person name="Mueller R.-W."/>
            <person name="Bruemmer F."/>
            <person name="Labrenz M."/>
            <person name="Spormann A.M."/>
            <person name="Op den Camp H."/>
            <person name="Overmann J."/>
            <person name="Amann R."/>
            <person name="Jetten M.S.M."/>
            <person name="Mascher T."/>
            <person name="Medema M.H."/>
            <person name="Devos D.P."/>
            <person name="Kaster A.-K."/>
            <person name="Ovreas L."/>
            <person name="Rohde M."/>
            <person name="Galperin M.Y."/>
            <person name="Jogler C."/>
        </authorList>
    </citation>
    <scope>NUCLEOTIDE SEQUENCE [LARGE SCALE GENOMIC DNA]</scope>
    <source>
        <strain evidence="14 15">K22_7</strain>
    </source>
</reference>
<evidence type="ECO:0000256" key="1">
    <source>
        <dbReference type="ARBA" id="ARBA00000085"/>
    </source>
</evidence>
<dbReference type="SUPFAM" id="SSF52172">
    <property type="entry name" value="CheY-like"/>
    <property type="match status" value="1"/>
</dbReference>
<dbReference type="PROSITE" id="PS50113">
    <property type="entry name" value="PAC"/>
    <property type="match status" value="1"/>
</dbReference>
<evidence type="ECO:0000313" key="14">
    <source>
        <dbReference type="EMBL" id="QDT02062.1"/>
    </source>
</evidence>
<evidence type="ECO:0000259" key="10">
    <source>
        <dbReference type="PROSITE" id="PS50109"/>
    </source>
</evidence>
<dbReference type="PROSITE" id="PS50109">
    <property type="entry name" value="HIS_KIN"/>
    <property type="match status" value="1"/>
</dbReference>
<feature type="modified residue" description="4-aspartylphosphate" evidence="9">
    <location>
        <position position="459"/>
    </location>
</feature>
<dbReference type="InterPro" id="IPR036890">
    <property type="entry name" value="HATPase_C_sf"/>
</dbReference>
<dbReference type="Gene3D" id="1.10.287.130">
    <property type="match status" value="1"/>
</dbReference>
<dbReference type="SUPFAM" id="SSF55785">
    <property type="entry name" value="PYP-like sensor domain (PAS domain)"/>
    <property type="match status" value="1"/>
</dbReference>
<proteinExistence type="predicted"/>
<dbReference type="RefSeq" id="WP_145167839.1">
    <property type="nucleotide sequence ID" value="NZ_CP036525.1"/>
</dbReference>
<name>A0A517N4L0_9BACT</name>
<protein>
    <recommendedName>
        <fullName evidence="2">histidine kinase</fullName>
        <ecNumber evidence="2">2.7.13.3</ecNumber>
    </recommendedName>
</protein>
<feature type="domain" description="PAS" evidence="12">
    <location>
        <begin position="31"/>
        <end position="84"/>
    </location>
</feature>
<dbReference type="InterPro" id="IPR005467">
    <property type="entry name" value="His_kinase_dom"/>
</dbReference>
<dbReference type="Gene3D" id="3.40.50.2300">
    <property type="match status" value="1"/>
</dbReference>
<dbReference type="CDD" id="cd00082">
    <property type="entry name" value="HisKA"/>
    <property type="match status" value="1"/>
</dbReference>
<dbReference type="InterPro" id="IPR004358">
    <property type="entry name" value="Sig_transdc_His_kin-like_C"/>
</dbReference>
<dbReference type="OrthoDB" id="287334at2"/>
<dbReference type="InterPro" id="IPR000700">
    <property type="entry name" value="PAS-assoc_C"/>
</dbReference>
<evidence type="ECO:0000256" key="3">
    <source>
        <dbReference type="ARBA" id="ARBA00022553"/>
    </source>
</evidence>
<gene>
    <name evidence="14" type="primary">fixL_1</name>
    <name evidence="14" type="ORF">K227x_04330</name>
</gene>
<dbReference type="InterPro" id="IPR003594">
    <property type="entry name" value="HATPase_dom"/>
</dbReference>
<dbReference type="InterPro" id="IPR000014">
    <property type="entry name" value="PAS"/>
</dbReference>
<evidence type="ECO:0000259" key="12">
    <source>
        <dbReference type="PROSITE" id="PS50112"/>
    </source>
</evidence>
<dbReference type="PROSITE" id="PS50110">
    <property type="entry name" value="RESPONSE_REGULATORY"/>
    <property type="match status" value="1"/>
</dbReference>
<feature type="domain" description="PAC" evidence="13">
    <location>
        <begin position="85"/>
        <end position="139"/>
    </location>
</feature>
<evidence type="ECO:0000259" key="11">
    <source>
        <dbReference type="PROSITE" id="PS50110"/>
    </source>
</evidence>
<dbReference type="Pfam" id="PF00072">
    <property type="entry name" value="Response_reg"/>
    <property type="match status" value="1"/>
</dbReference>
<dbReference type="InterPro" id="IPR036097">
    <property type="entry name" value="HisK_dim/P_sf"/>
</dbReference>
<dbReference type="InterPro" id="IPR001789">
    <property type="entry name" value="Sig_transdc_resp-reg_receiver"/>
</dbReference>
<dbReference type="EC" id="2.7.13.3" evidence="2"/>
<dbReference type="PRINTS" id="PR00344">
    <property type="entry name" value="BCTRLSENSOR"/>
</dbReference>
<feature type="domain" description="Response regulatory" evidence="11">
    <location>
        <begin position="410"/>
        <end position="525"/>
    </location>
</feature>
<keyword evidence="5" id="KW-0547">Nucleotide-binding</keyword>
<dbReference type="Proteomes" id="UP000318538">
    <property type="component" value="Chromosome"/>
</dbReference>
<accession>A0A517N4L0</accession>
<evidence type="ECO:0000256" key="4">
    <source>
        <dbReference type="ARBA" id="ARBA00022679"/>
    </source>
</evidence>
<keyword evidence="8" id="KW-0902">Two-component regulatory system</keyword>
<dbReference type="PANTHER" id="PTHR43065:SF10">
    <property type="entry name" value="PEROXIDE STRESS-ACTIVATED HISTIDINE KINASE MAK3"/>
    <property type="match status" value="1"/>
</dbReference>
<evidence type="ECO:0000313" key="15">
    <source>
        <dbReference type="Proteomes" id="UP000318538"/>
    </source>
</evidence>
<dbReference type="Pfam" id="PF02518">
    <property type="entry name" value="HATPase_c"/>
    <property type="match status" value="1"/>
</dbReference>
<evidence type="ECO:0000256" key="5">
    <source>
        <dbReference type="ARBA" id="ARBA00022741"/>
    </source>
</evidence>
<keyword evidence="15" id="KW-1185">Reference proteome</keyword>
<dbReference type="KEGG" id="rlc:K227x_04330"/>
<dbReference type="AlphaFoldDB" id="A0A517N4L0"/>
<evidence type="ECO:0000256" key="8">
    <source>
        <dbReference type="ARBA" id="ARBA00023012"/>
    </source>
</evidence>
<evidence type="ECO:0000256" key="6">
    <source>
        <dbReference type="ARBA" id="ARBA00022777"/>
    </source>
</evidence>
<dbReference type="InterPro" id="IPR011006">
    <property type="entry name" value="CheY-like_superfamily"/>
</dbReference>
<dbReference type="Pfam" id="PF13426">
    <property type="entry name" value="PAS_9"/>
    <property type="match status" value="1"/>
</dbReference>
<keyword evidence="4 14" id="KW-0808">Transferase</keyword>
<dbReference type="GO" id="GO:0005524">
    <property type="term" value="F:ATP binding"/>
    <property type="evidence" value="ECO:0007669"/>
    <property type="project" value="UniProtKB-KW"/>
</dbReference>
<dbReference type="SMART" id="SM00387">
    <property type="entry name" value="HATPase_c"/>
    <property type="match status" value="1"/>
</dbReference>
<keyword evidence="7" id="KW-0067">ATP-binding</keyword>
<dbReference type="EMBL" id="CP036525">
    <property type="protein sequence ID" value="QDT02062.1"/>
    <property type="molecule type" value="Genomic_DNA"/>
</dbReference>
<dbReference type="CDD" id="cd00156">
    <property type="entry name" value="REC"/>
    <property type="match status" value="1"/>
</dbReference>
<sequence>MTDKHRFIRHDLLELAAAYAENSVLVTTAELDLPGPQILYANTAFTRLTGYGVSELLGKTPRILQGPETDKNVLKRLRSTLQDGKDFVGRTVNYRRDGTPFELEWVISHLRDSDGRTTHYVAVQRDITAMQQAESELGKFDAELRSASHQLTQTVHNLELAEQKLAERERLTTLGEMAAGVVHDISNALTPVFGFVELLHTMDSIPAEVQTLASDLDASVEHAVEVLANLKRHYHSGPSIGTSEAVELPELVYQIPDITRARCWSMNGKGKGGICFAFDLPTNTVVAGNRTELLQVFVNLALNAIDAMPDGGTITISLKEDGEDAVLAISDTGVGMSEELLKTCFEPYVTTSRFGTGLGLSVCRRIIEMHRGSISASHASPHGVTFKIRIPLFVATANLESAADKNERLRVLSICGGQQRQHQVETILTNLGAGVWTADSGDEGLRRFYESDFDLIITDSSLRPTSGFDVAQAVKRTSPNVPVAIFVTPKESTYLASLPQHLQPDAMLPAQITQSHLEDTLAQLRLLNRQS</sequence>
<evidence type="ECO:0000256" key="9">
    <source>
        <dbReference type="PROSITE-ProRule" id="PRU00169"/>
    </source>
</evidence>
<keyword evidence="6" id="KW-0418">Kinase</keyword>
<dbReference type="SUPFAM" id="SSF55874">
    <property type="entry name" value="ATPase domain of HSP90 chaperone/DNA topoisomerase II/histidine kinase"/>
    <property type="match status" value="1"/>
</dbReference>
<dbReference type="SUPFAM" id="SSF47384">
    <property type="entry name" value="Homodimeric domain of signal transducing histidine kinase"/>
    <property type="match status" value="1"/>
</dbReference>
<dbReference type="InterPro" id="IPR003661">
    <property type="entry name" value="HisK_dim/P_dom"/>
</dbReference>
<evidence type="ECO:0000256" key="7">
    <source>
        <dbReference type="ARBA" id="ARBA00022840"/>
    </source>
</evidence>
<dbReference type="InterPro" id="IPR001610">
    <property type="entry name" value="PAC"/>
</dbReference>
<feature type="domain" description="Histidine kinase" evidence="10">
    <location>
        <begin position="180"/>
        <end position="394"/>
    </location>
</feature>
<dbReference type="PROSITE" id="PS50112">
    <property type="entry name" value="PAS"/>
    <property type="match status" value="1"/>
</dbReference>
<dbReference type="Gene3D" id="3.30.450.20">
    <property type="entry name" value="PAS domain"/>
    <property type="match status" value="1"/>
</dbReference>
<evidence type="ECO:0000256" key="2">
    <source>
        <dbReference type="ARBA" id="ARBA00012438"/>
    </source>
</evidence>
<dbReference type="SMART" id="SM00086">
    <property type="entry name" value="PAC"/>
    <property type="match status" value="1"/>
</dbReference>
<dbReference type="CDD" id="cd00130">
    <property type="entry name" value="PAS"/>
    <property type="match status" value="1"/>
</dbReference>
<organism evidence="14 15">
    <name type="scientific">Rubripirellula lacrimiformis</name>
    <dbReference type="NCBI Taxonomy" id="1930273"/>
    <lineage>
        <taxon>Bacteria</taxon>
        <taxon>Pseudomonadati</taxon>
        <taxon>Planctomycetota</taxon>
        <taxon>Planctomycetia</taxon>
        <taxon>Pirellulales</taxon>
        <taxon>Pirellulaceae</taxon>
        <taxon>Rubripirellula</taxon>
    </lineage>
</organism>